<protein>
    <submittedName>
        <fullName evidence="4">Rhodanese-like protein</fullName>
    </submittedName>
</protein>
<dbReference type="Gene3D" id="3.40.250.10">
    <property type="entry name" value="Rhodanese-like domain"/>
    <property type="match status" value="1"/>
</dbReference>
<dbReference type="Pfam" id="PF00581">
    <property type="entry name" value="Rhodanese"/>
    <property type="match status" value="1"/>
</dbReference>
<evidence type="ECO:0000313" key="5">
    <source>
        <dbReference type="Proteomes" id="UP000002774"/>
    </source>
</evidence>
<dbReference type="Gene3D" id="3.40.30.10">
    <property type="entry name" value="Glutaredoxin"/>
    <property type="match status" value="1"/>
</dbReference>
<keyword evidence="5" id="KW-1185">Reference proteome</keyword>
<proteinExistence type="predicted"/>
<gene>
    <name evidence="4" type="ORF">Mucpa_0805</name>
</gene>
<organism evidence="4 5">
    <name type="scientific">Mucilaginibacter paludis DSM 18603</name>
    <dbReference type="NCBI Taxonomy" id="714943"/>
    <lineage>
        <taxon>Bacteria</taxon>
        <taxon>Pseudomonadati</taxon>
        <taxon>Bacteroidota</taxon>
        <taxon>Sphingobacteriia</taxon>
        <taxon>Sphingobacteriales</taxon>
        <taxon>Sphingobacteriaceae</taxon>
        <taxon>Mucilaginibacter</taxon>
    </lineage>
</organism>
<dbReference type="CDD" id="cd02947">
    <property type="entry name" value="TRX_family"/>
    <property type="match status" value="1"/>
</dbReference>
<keyword evidence="1" id="KW-0732">Signal</keyword>
<dbReference type="RefSeq" id="WP_008504605.1">
    <property type="nucleotide sequence ID" value="NZ_CM001403.1"/>
</dbReference>
<dbReference type="SUPFAM" id="SSF52833">
    <property type="entry name" value="Thioredoxin-like"/>
    <property type="match status" value="1"/>
</dbReference>
<accession>H1YA02</accession>
<dbReference type="InterPro" id="IPR036873">
    <property type="entry name" value="Rhodanese-like_dom_sf"/>
</dbReference>
<dbReference type="CDD" id="cd00158">
    <property type="entry name" value="RHOD"/>
    <property type="match status" value="1"/>
</dbReference>
<sequence>MKNVKLIIAGLLAMMWVGTHAQNKNAISLAQFNAALKQAGSNAQILDARGNEEFLQNHIEGAVNADQKAANYQQVLDGLDKTKPTFVYSIANGRSSVLSAQLRTEGFKAVYELPGGLANWIGSGYPIVSTTKKGVSLSLAQYQELTGSADLVLIDFGSKYCGACKRLVPVLDSLKSKPGFAAKVISIEEYDNTALAKQLKINVLPTLVLYRGKKEVWKKSGLSSTAQIEQIVNNNKTKLASAVN</sequence>
<dbReference type="InterPro" id="IPR036249">
    <property type="entry name" value="Thioredoxin-like_sf"/>
</dbReference>
<dbReference type="GO" id="GO:0005737">
    <property type="term" value="C:cytoplasm"/>
    <property type="evidence" value="ECO:0007669"/>
    <property type="project" value="TreeGrafter"/>
</dbReference>
<dbReference type="PANTHER" id="PTHR45663:SF11">
    <property type="entry name" value="GEO12009P1"/>
    <property type="match status" value="1"/>
</dbReference>
<dbReference type="STRING" id="714943.Mucpa_0805"/>
<dbReference type="eggNOG" id="COG0526">
    <property type="taxonomic scope" value="Bacteria"/>
</dbReference>
<dbReference type="SUPFAM" id="SSF52821">
    <property type="entry name" value="Rhodanese/Cell cycle control phosphatase"/>
    <property type="match status" value="1"/>
</dbReference>
<feature type="domain" description="Rhodanese" evidence="2">
    <location>
        <begin position="39"/>
        <end position="129"/>
    </location>
</feature>
<evidence type="ECO:0000313" key="4">
    <source>
        <dbReference type="EMBL" id="EHQ24986.1"/>
    </source>
</evidence>
<evidence type="ECO:0000259" key="2">
    <source>
        <dbReference type="PROSITE" id="PS50206"/>
    </source>
</evidence>
<evidence type="ECO:0000256" key="1">
    <source>
        <dbReference type="SAM" id="SignalP"/>
    </source>
</evidence>
<name>H1YA02_9SPHI</name>
<dbReference type="PROSITE" id="PS50206">
    <property type="entry name" value="RHODANESE_3"/>
    <property type="match status" value="1"/>
</dbReference>
<dbReference type="GO" id="GO:0015035">
    <property type="term" value="F:protein-disulfide reductase activity"/>
    <property type="evidence" value="ECO:0007669"/>
    <property type="project" value="TreeGrafter"/>
</dbReference>
<dbReference type="HOGENOM" id="CLU_083326_0_0_10"/>
<dbReference type="EMBL" id="CM001403">
    <property type="protein sequence ID" value="EHQ24986.1"/>
    <property type="molecule type" value="Genomic_DNA"/>
</dbReference>
<feature type="domain" description="Thioredoxin" evidence="3">
    <location>
        <begin position="107"/>
        <end position="237"/>
    </location>
</feature>
<dbReference type="PROSITE" id="PS51352">
    <property type="entry name" value="THIOREDOXIN_2"/>
    <property type="match status" value="1"/>
</dbReference>
<dbReference type="InterPro" id="IPR001763">
    <property type="entry name" value="Rhodanese-like_dom"/>
</dbReference>
<feature type="signal peptide" evidence="1">
    <location>
        <begin position="1"/>
        <end position="21"/>
    </location>
</feature>
<reference evidence="4" key="1">
    <citation type="submission" date="2011-09" db="EMBL/GenBank/DDBJ databases">
        <title>The permanent draft genome of Mucilaginibacter paludis DSM 18603.</title>
        <authorList>
            <consortium name="US DOE Joint Genome Institute (JGI-PGF)"/>
            <person name="Lucas S."/>
            <person name="Han J."/>
            <person name="Lapidus A."/>
            <person name="Bruce D."/>
            <person name="Goodwin L."/>
            <person name="Pitluck S."/>
            <person name="Peters L."/>
            <person name="Kyrpides N."/>
            <person name="Mavromatis K."/>
            <person name="Ivanova N."/>
            <person name="Mikhailova N."/>
            <person name="Held B."/>
            <person name="Detter J.C."/>
            <person name="Tapia R."/>
            <person name="Han C."/>
            <person name="Land M."/>
            <person name="Hauser L."/>
            <person name="Markowitz V."/>
            <person name="Cheng J.-F."/>
            <person name="Hugenholtz P."/>
            <person name="Woyke T."/>
            <person name="Wu D."/>
            <person name="Tindall B."/>
            <person name="Brambilla E."/>
            <person name="Klenk H.-P."/>
            <person name="Eisen J.A."/>
        </authorList>
    </citation>
    <scope>NUCLEOTIDE SEQUENCE [LARGE SCALE GENOMIC DNA]</scope>
    <source>
        <strain evidence="4">DSM 18603</strain>
    </source>
</reference>
<dbReference type="Proteomes" id="UP000002774">
    <property type="component" value="Chromosome"/>
</dbReference>
<dbReference type="InterPro" id="IPR013766">
    <property type="entry name" value="Thioredoxin_domain"/>
</dbReference>
<evidence type="ECO:0000259" key="3">
    <source>
        <dbReference type="PROSITE" id="PS51352"/>
    </source>
</evidence>
<dbReference type="PANTHER" id="PTHR45663">
    <property type="entry name" value="GEO12009P1"/>
    <property type="match status" value="1"/>
</dbReference>
<feature type="chain" id="PRO_5003558889" evidence="1">
    <location>
        <begin position="22"/>
        <end position="244"/>
    </location>
</feature>
<dbReference type="eggNOG" id="COG0607">
    <property type="taxonomic scope" value="Bacteria"/>
</dbReference>
<dbReference type="Pfam" id="PF00085">
    <property type="entry name" value="Thioredoxin"/>
    <property type="match status" value="1"/>
</dbReference>
<dbReference type="AlphaFoldDB" id="H1YA02"/>
<dbReference type="SMART" id="SM00450">
    <property type="entry name" value="RHOD"/>
    <property type="match status" value="1"/>
</dbReference>
<dbReference type="OrthoDB" id="9808735at2"/>